<feature type="domain" description="Protein kinase" evidence="1">
    <location>
        <begin position="22"/>
        <end position="263"/>
    </location>
</feature>
<name>A0A329MSH6_9BACL</name>
<dbReference type="InterPro" id="IPR000719">
    <property type="entry name" value="Prot_kinase_dom"/>
</dbReference>
<dbReference type="GO" id="GO:0004672">
    <property type="term" value="F:protein kinase activity"/>
    <property type="evidence" value="ECO:0007669"/>
    <property type="project" value="InterPro"/>
</dbReference>
<proteinExistence type="predicted"/>
<dbReference type="SUPFAM" id="SSF56112">
    <property type="entry name" value="Protein kinase-like (PK-like)"/>
    <property type="match status" value="1"/>
</dbReference>
<dbReference type="GO" id="GO:0005524">
    <property type="term" value="F:ATP binding"/>
    <property type="evidence" value="ECO:0007669"/>
    <property type="project" value="InterPro"/>
</dbReference>
<dbReference type="PROSITE" id="PS50011">
    <property type="entry name" value="PROTEIN_KINASE_DOM"/>
    <property type="match status" value="1"/>
</dbReference>
<dbReference type="Gene3D" id="1.10.510.10">
    <property type="entry name" value="Transferase(Phosphotransferase) domain 1"/>
    <property type="match status" value="1"/>
</dbReference>
<dbReference type="SMART" id="SM00220">
    <property type="entry name" value="S_TKc"/>
    <property type="match status" value="1"/>
</dbReference>
<dbReference type="Pfam" id="PF00069">
    <property type="entry name" value="Pkinase"/>
    <property type="match status" value="1"/>
</dbReference>
<reference evidence="2 3" key="1">
    <citation type="journal article" date="2009" name="Int. J. Syst. Evol. Microbiol.">
        <title>Paenibacillus contaminans sp. nov., isolated from a contaminated laboratory plate.</title>
        <authorList>
            <person name="Chou J.H."/>
            <person name="Lee J.H."/>
            <person name="Lin M.C."/>
            <person name="Chang P.S."/>
            <person name="Arun A.B."/>
            <person name="Young C.C."/>
            <person name="Chen W.M."/>
        </authorList>
    </citation>
    <scope>NUCLEOTIDE SEQUENCE [LARGE SCALE GENOMIC DNA]</scope>
    <source>
        <strain evidence="2 3">CKOBP-6</strain>
    </source>
</reference>
<gene>
    <name evidence="2" type="ORF">DQG23_06135</name>
</gene>
<dbReference type="EMBL" id="QMFB01000002">
    <property type="protein sequence ID" value="RAV22512.1"/>
    <property type="molecule type" value="Genomic_DNA"/>
</dbReference>
<dbReference type="InterPro" id="IPR008266">
    <property type="entry name" value="Tyr_kinase_AS"/>
</dbReference>
<dbReference type="Proteomes" id="UP000250369">
    <property type="component" value="Unassembled WGS sequence"/>
</dbReference>
<protein>
    <recommendedName>
        <fullName evidence="1">Protein kinase domain-containing protein</fullName>
    </recommendedName>
</protein>
<dbReference type="AlphaFoldDB" id="A0A329MSH6"/>
<sequence length="263" mass="29608">MIDPFILTLLILGELDMTSKRFGPFFAYLNGKYGLDKLAHYLPDNRYLNVRYFTGLHPESGKIVFIKTDGASGETSEREACAIELLKLSSSRYFPRLFAHETAGKYPFVAIEFLNGVTLEHLLLYESAVIDRHKENLLEQMADILAILHERGIIHRDIRPSNLMVLPDVNGQLSSLVLVDFAFAIIAGPDGGAEELRYLQEREYLRIDLGGSSFKPAPLIWDDAFAFCKIAQLIDPCCALHFPEAWAKLYGSVNRVTYSSPFA</sequence>
<accession>A0A329MSH6</accession>
<organism evidence="2 3">
    <name type="scientific">Paenibacillus contaminans</name>
    <dbReference type="NCBI Taxonomy" id="450362"/>
    <lineage>
        <taxon>Bacteria</taxon>
        <taxon>Bacillati</taxon>
        <taxon>Bacillota</taxon>
        <taxon>Bacilli</taxon>
        <taxon>Bacillales</taxon>
        <taxon>Paenibacillaceae</taxon>
        <taxon>Paenibacillus</taxon>
    </lineage>
</organism>
<evidence type="ECO:0000313" key="2">
    <source>
        <dbReference type="EMBL" id="RAV22512.1"/>
    </source>
</evidence>
<dbReference type="PROSITE" id="PS00109">
    <property type="entry name" value="PROTEIN_KINASE_TYR"/>
    <property type="match status" value="1"/>
</dbReference>
<comment type="caution">
    <text evidence="2">The sequence shown here is derived from an EMBL/GenBank/DDBJ whole genome shotgun (WGS) entry which is preliminary data.</text>
</comment>
<evidence type="ECO:0000259" key="1">
    <source>
        <dbReference type="PROSITE" id="PS50011"/>
    </source>
</evidence>
<keyword evidence="3" id="KW-1185">Reference proteome</keyword>
<dbReference type="InterPro" id="IPR011009">
    <property type="entry name" value="Kinase-like_dom_sf"/>
</dbReference>
<evidence type="ECO:0000313" key="3">
    <source>
        <dbReference type="Proteomes" id="UP000250369"/>
    </source>
</evidence>